<dbReference type="EMBL" id="JAIVGD010000019">
    <property type="protein sequence ID" value="KAH0748279.1"/>
    <property type="molecule type" value="Genomic_DNA"/>
</dbReference>
<evidence type="ECO:0000313" key="2">
    <source>
        <dbReference type="EMBL" id="KAH0748279.1"/>
    </source>
</evidence>
<feature type="compositionally biased region" description="Basic residues" evidence="1">
    <location>
        <begin position="8"/>
        <end position="20"/>
    </location>
</feature>
<reference evidence="2 3" key="1">
    <citation type="journal article" date="2021" name="bioRxiv">
        <title>Chromosome-scale and haplotype-resolved genome assembly of a tetraploid potato cultivar.</title>
        <authorList>
            <person name="Sun H."/>
            <person name="Jiao W.-B."/>
            <person name="Krause K."/>
            <person name="Campoy J.A."/>
            <person name="Goel M."/>
            <person name="Folz-Donahue K."/>
            <person name="Kukat C."/>
            <person name="Huettel B."/>
            <person name="Schneeberger K."/>
        </authorList>
    </citation>
    <scope>NUCLEOTIDE SEQUENCE [LARGE SCALE GENOMIC DNA]</scope>
    <source>
        <strain evidence="2">SolTubOtavaFocal</strain>
        <tissue evidence="2">Leaves</tissue>
    </source>
</reference>
<sequence>MKLTKINQKIKKLRKKKKKKNEVEEEEENKYEVEDDGIKTVNAHTFPVHFQPNAIGDSIIRSAMGKSFDSFKTILQ</sequence>
<name>A0ABQ7UFU1_SOLTU</name>
<accession>A0ABQ7UFU1</accession>
<evidence type="ECO:0000256" key="1">
    <source>
        <dbReference type="SAM" id="MobiDB-lite"/>
    </source>
</evidence>
<proteinExistence type="predicted"/>
<organism evidence="2 3">
    <name type="scientific">Solanum tuberosum</name>
    <name type="common">Potato</name>
    <dbReference type="NCBI Taxonomy" id="4113"/>
    <lineage>
        <taxon>Eukaryota</taxon>
        <taxon>Viridiplantae</taxon>
        <taxon>Streptophyta</taxon>
        <taxon>Embryophyta</taxon>
        <taxon>Tracheophyta</taxon>
        <taxon>Spermatophyta</taxon>
        <taxon>Magnoliopsida</taxon>
        <taxon>eudicotyledons</taxon>
        <taxon>Gunneridae</taxon>
        <taxon>Pentapetalae</taxon>
        <taxon>asterids</taxon>
        <taxon>lamiids</taxon>
        <taxon>Solanales</taxon>
        <taxon>Solanaceae</taxon>
        <taxon>Solanoideae</taxon>
        <taxon>Solaneae</taxon>
        <taxon>Solanum</taxon>
    </lineage>
</organism>
<evidence type="ECO:0000313" key="3">
    <source>
        <dbReference type="Proteomes" id="UP000826656"/>
    </source>
</evidence>
<gene>
    <name evidence="2" type="ORF">KY290_027511</name>
</gene>
<dbReference type="Proteomes" id="UP000826656">
    <property type="component" value="Unassembled WGS sequence"/>
</dbReference>
<feature type="region of interest" description="Disordered" evidence="1">
    <location>
        <begin position="1"/>
        <end position="31"/>
    </location>
</feature>
<protein>
    <submittedName>
        <fullName evidence="2">Uncharacterized protein</fullName>
    </submittedName>
</protein>
<keyword evidence="3" id="KW-1185">Reference proteome</keyword>
<comment type="caution">
    <text evidence="2">The sequence shown here is derived from an EMBL/GenBank/DDBJ whole genome shotgun (WGS) entry which is preliminary data.</text>
</comment>